<dbReference type="PANTHER" id="PTHR43719">
    <property type="entry name" value="TWO-COMPONENT HISTIDINE KINASE"/>
    <property type="match status" value="1"/>
</dbReference>
<dbReference type="InterPro" id="IPR011006">
    <property type="entry name" value="CheY-like_superfamily"/>
</dbReference>
<keyword evidence="4" id="KW-0472">Membrane</keyword>
<dbReference type="AlphaFoldDB" id="A0A077ZUM8"/>
<accession>A0A077ZUM8</accession>
<dbReference type="InterPro" id="IPR036890">
    <property type="entry name" value="HATPase_C_sf"/>
</dbReference>
<dbReference type="InterPro" id="IPR003594">
    <property type="entry name" value="HATPase_dom"/>
</dbReference>
<sequence length="823" mass="94726">MESQIFLTIKDPKIRNIYAQDRNKDMIAVNLVVWLVRVVTVLCGIVSAIINERKFTDLYWVVRGVGLGYQLSLLLLAWKWPNHFAKLQGPLLIPSFLINLQNLNVPLDYLTVNTIVGNISAFMIFMIYGFLLNYSWYITAVSLTLTNIGALTFYGLQIQFRDLTSLSVIIAYLFLIIYACYFYEKRLKQSFIQLHQIQTMNDELTLLFDKLPEGIVLFNPENKQISLVNKEFRRLFNIQQQQHQGSPSATNEENNHQSIQSSSNKIKIDSCLELNQLKEYKFQEQGIVADDLRSGSGFKNILEAVNDENRDKYYQIMTASEEDNFSSSNSNAQNGNSEIISLNQCQILFQNLYHRMIMVKNLTPIIKYEKLKVENHFYEMLTATVSHDMRTPLNAMTGLLNSLDIFIQDNTGKRFLNIIKNSSKFMCFLVNDLLDYFQIKNGKFKKNLQWIDLNKSFRDLVDMFSIGAREKGIQIMYNSTQDFPTVLYADEQRTKQILLNLLQNSLKFTFHGHIKVEAGYDNSAQQIVVSVSDTGIGIKQEDRAKLFTLFGKLEATSHINTSGIGLGLSICKKIVEMFEGIIQLEENNNPGTKFTFRLKAINYLEPVQVLTHADIDNDDDGALIQPTNRHLMISQYSNEGKFDYSENSISFQQIQLDMPQNIYKNLFTDQICVCPKVNYVLVVDDNIFNVVTLQAILQLQFGLLSDKASNGEEALQKVKDRYDYGIKSGCELCRIKKQYYQLIFMDCNMPIMDGFQSTLEIRKFEVENNMRNISYIVALTAYTTEMFANKCIESGMNEFQTKPVSNEVIKEVLMKFDDLMPLE</sequence>
<dbReference type="EMBL" id="CCKQ01002510">
    <property type="protein sequence ID" value="CDW73608.1"/>
    <property type="molecule type" value="Genomic_DNA"/>
</dbReference>
<feature type="domain" description="Histidine kinase" evidence="5">
    <location>
        <begin position="384"/>
        <end position="602"/>
    </location>
</feature>
<evidence type="ECO:0000256" key="2">
    <source>
        <dbReference type="PROSITE-ProRule" id="PRU00169"/>
    </source>
</evidence>
<dbReference type="Gene3D" id="1.10.287.130">
    <property type="match status" value="1"/>
</dbReference>
<keyword evidence="4" id="KW-0812">Transmembrane</keyword>
<dbReference type="PANTHER" id="PTHR43719:SF28">
    <property type="entry name" value="PEROXIDE STRESS-ACTIVATED HISTIDINE KINASE MAK1-RELATED"/>
    <property type="match status" value="1"/>
</dbReference>
<dbReference type="SMART" id="SM00448">
    <property type="entry name" value="REC"/>
    <property type="match status" value="1"/>
</dbReference>
<reference evidence="7 8" key="1">
    <citation type="submission" date="2014-06" db="EMBL/GenBank/DDBJ databases">
        <authorList>
            <person name="Swart Estienne"/>
        </authorList>
    </citation>
    <scope>NUCLEOTIDE SEQUENCE [LARGE SCALE GENOMIC DNA]</scope>
    <source>
        <strain evidence="7 8">130c</strain>
    </source>
</reference>
<evidence type="ECO:0000256" key="1">
    <source>
        <dbReference type="ARBA" id="ARBA00022553"/>
    </source>
</evidence>
<feature type="transmembrane region" description="Helical" evidence="4">
    <location>
        <begin position="163"/>
        <end position="184"/>
    </location>
</feature>
<name>A0A077ZUM8_STYLE</name>
<dbReference type="InterPro" id="IPR050956">
    <property type="entry name" value="2C_system_His_kinase"/>
</dbReference>
<evidence type="ECO:0000259" key="6">
    <source>
        <dbReference type="PROSITE" id="PS50110"/>
    </source>
</evidence>
<feature type="domain" description="Response regulatory" evidence="6">
    <location>
        <begin position="679"/>
        <end position="817"/>
    </location>
</feature>
<dbReference type="InterPro" id="IPR036097">
    <property type="entry name" value="HisK_dim/P_sf"/>
</dbReference>
<dbReference type="SUPFAM" id="SSF47384">
    <property type="entry name" value="Homodimeric domain of signal transducing histidine kinase"/>
    <property type="match status" value="1"/>
</dbReference>
<dbReference type="InParanoid" id="A0A077ZUM8"/>
<feature type="modified residue" description="4-aspartylphosphate" evidence="2">
    <location>
        <position position="746"/>
    </location>
</feature>
<dbReference type="PROSITE" id="PS50110">
    <property type="entry name" value="RESPONSE_REGULATORY"/>
    <property type="match status" value="1"/>
</dbReference>
<dbReference type="CDD" id="cd00082">
    <property type="entry name" value="HisKA"/>
    <property type="match status" value="1"/>
</dbReference>
<dbReference type="InterPro" id="IPR004358">
    <property type="entry name" value="Sig_transdc_His_kin-like_C"/>
</dbReference>
<dbReference type="InterPro" id="IPR003661">
    <property type="entry name" value="HisK_dim/P_dom"/>
</dbReference>
<dbReference type="SMART" id="SM00387">
    <property type="entry name" value="HATPase_c"/>
    <property type="match status" value="1"/>
</dbReference>
<dbReference type="Gene3D" id="3.40.50.2300">
    <property type="match status" value="1"/>
</dbReference>
<gene>
    <name evidence="7" type="primary">Contig9211.g9853</name>
    <name evidence="7" type="ORF">STYLEM_2591</name>
</gene>
<dbReference type="Gene3D" id="3.30.565.10">
    <property type="entry name" value="Histidine kinase-like ATPase, C-terminal domain"/>
    <property type="match status" value="1"/>
</dbReference>
<evidence type="ECO:0000259" key="5">
    <source>
        <dbReference type="PROSITE" id="PS50109"/>
    </source>
</evidence>
<feature type="transmembrane region" description="Helical" evidence="4">
    <location>
        <begin position="31"/>
        <end position="51"/>
    </location>
</feature>
<keyword evidence="8" id="KW-1185">Reference proteome</keyword>
<proteinExistence type="predicted"/>
<dbReference type="Proteomes" id="UP000039865">
    <property type="component" value="Unassembled WGS sequence"/>
</dbReference>
<dbReference type="GO" id="GO:0000155">
    <property type="term" value="F:phosphorelay sensor kinase activity"/>
    <property type="evidence" value="ECO:0007669"/>
    <property type="project" value="InterPro"/>
</dbReference>
<feature type="transmembrane region" description="Helical" evidence="4">
    <location>
        <begin position="134"/>
        <end position="156"/>
    </location>
</feature>
<dbReference type="CDD" id="cd17546">
    <property type="entry name" value="REC_hyHK_CKI1_RcsC-like"/>
    <property type="match status" value="1"/>
</dbReference>
<dbReference type="OrthoDB" id="294926at2759"/>
<dbReference type="SMART" id="SM00388">
    <property type="entry name" value="HisKA"/>
    <property type="match status" value="1"/>
</dbReference>
<keyword evidence="4" id="KW-1133">Transmembrane helix</keyword>
<dbReference type="PROSITE" id="PS50109">
    <property type="entry name" value="HIS_KIN"/>
    <property type="match status" value="1"/>
</dbReference>
<dbReference type="Pfam" id="PF00512">
    <property type="entry name" value="HisKA"/>
    <property type="match status" value="1"/>
</dbReference>
<organism evidence="7 8">
    <name type="scientific">Stylonychia lemnae</name>
    <name type="common">Ciliate</name>
    <dbReference type="NCBI Taxonomy" id="5949"/>
    <lineage>
        <taxon>Eukaryota</taxon>
        <taxon>Sar</taxon>
        <taxon>Alveolata</taxon>
        <taxon>Ciliophora</taxon>
        <taxon>Intramacronucleata</taxon>
        <taxon>Spirotrichea</taxon>
        <taxon>Stichotrichia</taxon>
        <taxon>Sporadotrichida</taxon>
        <taxon>Oxytrichidae</taxon>
        <taxon>Stylonychinae</taxon>
        <taxon>Stylonychia</taxon>
    </lineage>
</organism>
<dbReference type="PRINTS" id="PR00344">
    <property type="entry name" value="BCTRLSENSOR"/>
</dbReference>
<dbReference type="InterPro" id="IPR005467">
    <property type="entry name" value="His_kinase_dom"/>
</dbReference>
<evidence type="ECO:0000313" key="8">
    <source>
        <dbReference type="Proteomes" id="UP000039865"/>
    </source>
</evidence>
<keyword evidence="1 2" id="KW-0597">Phosphoprotein</keyword>
<evidence type="ECO:0000256" key="3">
    <source>
        <dbReference type="SAM" id="MobiDB-lite"/>
    </source>
</evidence>
<dbReference type="SUPFAM" id="SSF52172">
    <property type="entry name" value="CheY-like"/>
    <property type="match status" value="1"/>
</dbReference>
<feature type="transmembrane region" description="Helical" evidence="4">
    <location>
        <begin position="58"/>
        <end position="78"/>
    </location>
</feature>
<feature type="region of interest" description="Disordered" evidence="3">
    <location>
        <begin position="243"/>
        <end position="262"/>
    </location>
</feature>
<evidence type="ECO:0000313" key="7">
    <source>
        <dbReference type="EMBL" id="CDW73608.1"/>
    </source>
</evidence>
<dbReference type="FunFam" id="3.30.565.10:FF:000010">
    <property type="entry name" value="Sensor histidine kinase RcsC"/>
    <property type="match status" value="1"/>
</dbReference>
<dbReference type="InterPro" id="IPR001789">
    <property type="entry name" value="Sig_transdc_resp-reg_receiver"/>
</dbReference>
<dbReference type="SUPFAM" id="SSF55874">
    <property type="entry name" value="ATPase domain of HSP90 chaperone/DNA topoisomerase II/histidine kinase"/>
    <property type="match status" value="1"/>
</dbReference>
<feature type="transmembrane region" description="Helical" evidence="4">
    <location>
        <begin position="107"/>
        <end position="128"/>
    </location>
</feature>
<dbReference type="Pfam" id="PF02518">
    <property type="entry name" value="HATPase_c"/>
    <property type="match status" value="1"/>
</dbReference>
<dbReference type="Pfam" id="PF00072">
    <property type="entry name" value="Response_reg"/>
    <property type="match status" value="1"/>
</dbReference>
<protein>
    <submittedName>
        <fullName evidence="7">Pas domain s-box protein</fullName>
    </submittedName>
</protein>
<evidence type="ECO:0000256" key="4">
    <source>
        <dbReference type="SAM" id="Phobius"/>
    </source>
</evidence>